<evidence type="ECO:0000259" key="7">
    <source>
        <dbReference type="PROSITE" id="PS51162"/>
    </source>
</evidence>
<dbReference type="GO" id="GO:0031995">
    <property type="term" value="F:insulin-like growth factor II binding"/>
    <property type="evidence" value="ECO:0007669"/>
    <property type="project" value="TreeGrafter"/>
</dbReference>
<gene>
    <name evidence="8" type="primary">LOC114800908</name>
</gene>
<evidence type="ECO:0000256" key="6">
    <source>
        <dbReference type="SAM" id="SignalP"/>
    </source>
</evidence>
<evidence type="ECO:0000256" key="5">
    <source>
        <dbReference type="PROSITE-ProRule" id="PRU00500"/>
    </source>
</evidence>
<comment type="caution">
    <text evidence="5">Lacks conserved residue(s) required for the propagation of feature annotation.</text>
</comment>
<evidence type="ECO:0000256" key="3">
    <source>
        <dbReference type="ARBA" id="ARBA00023157"/>
    </source>
</evidence>
<dbReference type="SMART" id="SM00121">
    <property type="entry name" value="IB"/>
    <property type="match status" value="1"/>
</dbReference>
<dbReference type="CDD" id="cd00191">
    <property type="entry name" value="TY"/>
    <property type="match status" value="1"/>
</dbReference>
<feature type="disulfide bond" evidence="5">
    <location>
        <begin position="179"/>
        <end position="199"/>
    </location>
</feature>
<evidence type="ECO:0000256" key="1">
    <source>
        <dbReference type="ARBA" id="ARBA00004613"/>
    </source>
</evidence>
<dbReference type="GO" id="GO:0005615">
    <property type="term" value="C:extracellular space"/>
    <property type="evidence" value="ECO:0007669"/>
    <property type="project" value="TreeGrafter"/>
</dbReference>
<evidence type="ECO:0000313" key="9">
    <source>
        <dbReference type="Proteomes" id="UP000694580"/>
    </source>
</evidence>
<name>A0AAY4D8T5_9TELE</name>
<reference evidence="8 9" key="1">
    <citation type="submission" date="2020-06" db="EMBL/GenBank/DDBJ databases">
        <authorList>
            <consortium name="Wellcome Sanger Institute Data Sharing"/>
        </authorList>
    </citation>
    <scope>NUCLEOTIDE SEQUENCE [LARGE SCALE GENOMIC DNA]</scope>
</reference>
<dbReference type="PROSITE" id="PS00484">
    <property type="entry name" value="THYROGLOBULIN_1_1"/>
    <property type="match status" value="1"/>
</dbReference>
<keyword evidence="3 5" id="KW-1015">Disulfide bond</keyword>
<comment type="subcellular location">
    <subcellularLocation>
        <location evidence="1">Secreted</location>
    </subcellularLocation>
</comment>
<dbReference type="SUPFAM" id="SSF57184">
    <property type="entry name" value="Growth factor receptor domain"/>
    <property type="match status" value="1"/>
</dbReference>
<keyword evidence="6" id="KW-0732">Signal</keyword>
<dbReference type="Ensembl" id="ENSDCDT00010051554.1">
    <property type="protein sequence ID" value="ENSDCDP00010041574.1"/>
    <property type="gene ID" value="ENSDCDG00010026342.1"/>
</dbReference>
<evidence type="ECO:0000256" key="4">
    <source>
        <dbReference type="ARBA" id="ARBA00023183"/>
    </source>
</evidence>
<reference evidence="8" key="2">
    <citation type="submission" date="2025-08" db="UniProtKB">
        <authorList>
            <consortium name="Ensembl"/>
        </authorList>
    </citation>
    <scope>IDENTIFICATION</scope>
</reference>
<dbReference type="InterPro" id="IPR022321">
    <property type="entry name" value="IGFBP_1-6_chordata"/>
</dbReference>
<dbReference type="PANTHER" id="PTHR11551">
    <property type="entry name" value="INSULIN-LIKE GROWTH FACTOR BINDING PROTEIN"/>
    <property type="match status" value="1"/>
</dbReference>
<keyword evidence="2" id="KW-0964">Secreted</keyword>
<protein>
    <recommendedName>
        <fullName evidence="7">Thyroglobulin type-1 domain-containing protein</fullName>
    </recommendedName>
</protein>
<keyword evidence="9" id="KW-1185">Reference proteome</keyword>
<dbReference type="GO" id="GO:0001968">
    <property type="term" value="F:fibronectin binding"/>
    <property type="evidence" value="ECO:0007669"/>
    <property type="project" value="TreeGrafter"/>
</dbReference>
<evidence type="ECO:0000256" key="2">
    <source>
        <dbReference type="ARBA" id="ARBA00022525"/>
    </source>
</evidence>
<dbReference type="SUPFAM" id="SSF57610">
    <property type="entry name" value="Thyroglobulin type-1 domain"/>
    <property type="match status" value="1"/>
</dbReference>
<accession>A0AAY4D8T5</accession>
<dbReference type="PANTHER" id="PTHR11551:SF27">
    <property type="entry name" value="INSULIN-LIKE GROWTH FACTOR BINDING PROTEIN 6A PRECURSOR-RELATED"/>
    <property type="match status" value="1"/>
</dbReference>
<feature type="domain" description="Thyroglobulin type-1" evidence="7">
    <location>
        <begin position="125"/>
        <end position="199"/>
    </location>
</feature>
<evidence type="ECO:0000313" key="8">
    <source>
        <dbReference type="Ensembl" id="ENSDCDP00010041574.1"/>
    </source>
</evidence>
<dbReference type="Gene3D" id="4.10.40.20">
    <property type="match status" value="1"/>
</dbReference>
<dbReference type="InterPro" id="IPR009030">
    <property type="entry name" value="Growth_fac_rcpt_cys_sf"/>
</dbReference>
<dbReference type="GeneID" id="114800908"/>
<dbReference type="GO" id="GO:0031994">
    <property type="term" value="F:insulin-like growth factor I binding"/>
    <property type="evidence" value="ECO:0007669"/>
    <property type="project" value="TreeGrafter"/>
</dbReference>
<proteinExistence type="predicted"/>
<dbReference type="FunFam" id="4.10.40.20:FF:000005">
    <property type="entry name" value="Insulin-like growth factor-binding protein 6"/>
    <property type="match status" value="1"/>
</dbReference>
<dbReference type="GeneTree" id="ENSGT00940000160528"/>
<keyword evidence="4" id="KW-0340">Growth factor binding</keyword>
<dbReference type="Gene3D" id="4.10.800.10">
    <property type="entry name" value="Thyroglobulin type-1"/>
    <property type="match status" value="1"/>
</dbReference>
<dbReference type="PROSITE" id="PS51162">
    <property type="entry name" value="THYROGLOBULIN_1_2"/>
    <property type="match status" value="1"/>
</dbReference>
<feature type="chain" id="PRO_5044320940" description="Thyroglobulin type-1 domain-containing protein" evidence="6">
    <location>
        <begin position="26"/>
        <end position="202"/>
    </location>
</feature>
<dbReference type="InterPro" id="IPR036857">
    <property type="entry name" value="Thyroglobulin_1_sf"/>
</dbReference>
<dbReference type="RefSeq" id="XP_028854619.1">
    <property type="nucleotide sequence ID" value="XM_028998786.1"/>
</dbReference>
<dbReference type="InterPro" id="IPR000716">
    <property type="entry name" value="Thyroglobulin_1"/>
</dbReference>
<organism evidence="8 9">
    <name type="scientific">Denticeps clupeoides</name>
    <name type="common">denticle herring</name>
    <dbReference type="NCBI Taxonomy" id="299321"/>
    <lineage>
        <taxon>Eukaryota</taxon>
        <taxon>Metazoa</taxon>
        <taxon>Chordata</taxon>
        <taxon>Craniata</taxon>
        <taxon>Vertebrata</taxon>
        <taxon>Euteleostomi</taxon>
        <taxon>Actinopterygii</taxon>
        <taxon>Neopterygii</taxon>
        <taxon>Teleostei</taxon>
        <taxon>Clupei</taxon>
        <taxon>Clupeiformes</taxon>
        <taxon>Denticipitoidei</taxon>
        <taxon>Denticipitidae</taxon>
        <taxon>Denticeps</taxon>
    </lineage>
</organism>
<dbReference type="Pfam" id="PF00086">
    <property type="entry name" value="Thyroglobulin_1"/>
    <property type="match status" value="1"/>
</dbReference>
<dbReference type="Proteomes" id="UP000694580">
    <property type="component" value="Chromosome 12"/>
</dbReference>
<sequence length="202" mass="22058">MPMSYDLLTLLVVLQLTVHDSWTLASRMGPRKSCPACKESLGAGRGHVAEKQAAEDSTSVLALGEPCGVYTLSCGRGLRCKPPPSDPSPLHALLQGRGVCRSLKTAINPQTPVTRPPVHIIESEKGPCRKLLTVVLRRLELTVFQSDHNLYIPNCDKRGFYLKKQCRSSRGMQRGQCWCVNESGTMMTSRTAEDGTVSCDSA</sequence>
<dbReference type="AlphaFoldDB" id="A0AAY4D8T5"/>
<dbReference type="InterPro" id="IPR000867">
    <property type="entry name" value="IGFBP-like"/>
</dbReference>
<dbReference type="SMART" id="SM00211">
    <property type="entry name" value="TY"/>
    <property type="match status" value="1"/>
</dbReference>
<feature type="signal peptide" evidence="6">
    <location>
        <begin position="1"/>
        <end position="25"/>
    </location>
</feature>
<reference evidence="8" key="3">
    <citation type="submission" date="2025-09" db="UniProtKB">
        <authorList>
            <consortium name="Ensembl"/>
        </authorList>
    </citation>
    <scope>IDENTIFICATION</scope>
</reference>
<dbReference type="PRINTS" id="PR01976">
    <property type="entry name" value="IGFBPFAMILY"/>
</dbReference>
<dbReference type="RefSeq" id="XP_028854618.1">
    <property type="nucleotide sequence ID" value="XM_028998785.1"/>
</dbReference>
<dbReference type="GO" id="GO:0043567">
    <property type="term" value="P:regulation of insulin-like growth factor receptor signaling pathway"/>
    <property type="evidence" value="ECO:0007669"/>
    <property type="project" value="TreeGrafter"/>
</dbReference>